<dbReference type="PRINTS" id="PR00793">
    <property type="entry name" value="PROAMNOPTASE"/>
</dbReference>
<dbReference type="InterPro" id="IPR005944">
    <property type="entry name" value="Pro_iminopeptidase"/>
</dbReference>
<evidence type="ECO:0000256" key="2">
    <source>
        <dbReference type="ARBA" id="ARBA00004496"/>
    </source>
</evidence>
<dbReference type="EC" id="3.4.11.5" evidence="4"/>
<comment type="subcellular location">
    <subcellularLocation>
        <location evidence="2">Cytoplasm</location>
    </subcellularLocation>
</comment>
<dbReference type="GO" id="GO:0005737">
    <property type="term" value="C:cytoplasm"/>
    <property type="evidence" value="ECO:0007669"/>
    <property type="project" value="UniProtKB-SubCell"/>
</dbReference>
<name>A0A2N4UFW6_9BURK</name>
<dbReference type="InterPro" id="IPR029058">
    <property type="entry name" value="AB_hydrolase_fold"/>
</dbReference>
<dbReference type="EMBL" id="PDNV01000006">
    <property type="protein sequence ID" value="PLC53914.1"/>
    <property type="molecule type" value="Genomic_DNA"/>
</dbReference>
<dbReference type="SUPFAM" id="SSF53474">
    <property type="entry name" value="alpha/beta-Hydrolases"/>
    <property type="match status" value="1"/>
</dbReference>
<evidence type="ECO:0000256" key="1">
    <source>
        <dbReference type="ARBA" id="ARBA00001585"/>
    </source>
</evidence>
<keyword evidence="9" id="KW-0378">Hydrolase</keyword>
<dbReference type="GO" id="GO:0004177">
    <property type="term" value="F:aminopeptidase activity"/>
    <property type="evidence" value="ECO:0007669"/>
    <property type="project" value="UniProtKB-KW"/>
</dbReference>
<evidence type="ECO:0000259" key="11">
    <source>
        <dbReference type="Pfam" id="PF00561"/>
    </source>
</evidence>
<comment type="catalytic activity">
    <reaction evidence="1">
        <text>Release of N-terminal proline from a peptide.</text>
        <dbReference type="EC" id="3.4.11.5"/>
    </reaction>
</comment>
<organism evidence="12 13">
    <name type="scientific">Pollutimonas nitritireducens</name>
    <dbReference type="NCBI Taxonomy" id="2045209"/>
    <lineage>
        <taxon>Bacteria</taxon>
        <taxon>Pseudomonadati</taxon>
        <taxon>Pseudomonadota</taxon>
        <taxon>Betaproteobacteria</taxon>
        <taxon>Burkholderiales</taxon>
        <taxon>Alcaligenaceae</taxon>
        <taxon>Pollutimonas</taxon>
    </lineage>
</organism>
<evidence type="ECO:0000256" key="4">
    <source>
        <dbReference type="ARBA" id="ARBA00012568"/>
    </source>
</evidence>
<evidence type="ECO:0000313" key="13">
    <source>
        <dbReference type="Proteomes" id="UP000234328"/>
    </source>
</evidence>
<gene>
    <name evidence="12" type="ORF">CR155_10800</name>
</gene>
<evidence type="ECO:0000256" key="9">
    <source>
        <dbReference type="ARBA" id="ARBA00022801"/>
    </source>
</evidence>
<dbReference type="AlphaFoldDB" id="A0A2N4UFW6"/>
<comment type="caution">
    <text evidence="12">The sequence shown here is derived from an EMBL/GenBank/DDBJ whole genome shotgun (WGS) entry which is preliminary data.</text>
</comment>
<proteinExistence type="inferred from homology"/>
<dbReference type="Proteomes" id="UP000234328">
    <property type="component" value="Unassembled WGS sequence"/>
</dbReference>
<keyword evidence="8" id="KW-0645">Protease</keyword>
<evidence type="ECO:0000256" key="6">
    <source>
        <dbReference type="ARBA" id="ARBA00022438"/>
    </source>
</evidence>
<dbReference type="InterPro" id="IPR000073">
    <property type="entry name" value="AB_hydrolase_1"/>
</dbReference>
<keyword evidence="13" id="KW-1185">Reference proteome</keyword>
<dbReference type="PANTHER" id="PTHR43722:SF1">
    <property type="entry name" value="PROLINE IMINOPEPTIDASE"/>
    <property type="match status" value="1"/>
</dbReference>
<evidence type="ECO:0000256" key="3">
    <source>
        <dbReference type="ARBA" id="ARBA00010088"/>
    </source>
</evidence>
<evidence type="ECO:0000313" key="12">
    <source>
        <dbReference type="EMBL" id="PLC53914.1"/>
    </source>
</evidence>
<evidence type="ECO:0000256" key="8">
    <source>
        <dbReference type="ARBA" id="ARBA00022670"/>
    </source>
</evidence>
<dbReference type="PANTHER" id="PTHR43722">
    <property type="entry name" value="PROLINE IMINOPEPTIDASE"/>
    <property type="match status" value="1"/>
</dbReference>
<evidence type="ECO:0000256" key="7">
    <source>
        <dbReference type="ARBA" id="ARBA00022490"/>
    </source>
</evidence>
<sequence length="416" mass="46597">MYMVISKPKRRSENSGLLHFMASPGESLRHFSKDRRPLGLMLYCSNRCSRFDNITHDPVVKQPGHANRVIVKKGAFSIRMLEVSQRSSLLHIWSTCAKADTSPKNIRKTSLMTVPFSQGVLDVGDGHQLYYAEFGTPKAPAVVVLHGGPGSSCHSGMLEWFDLTRHRVVLFDQRGCGRSTPKGSLAANTTHHLIQDLEQLRRHLDISTWLVVGGSWGALLGLLYAGTHPASVDGMVLRGVFIPCDEQLEWFFQDLKALAPLAWSNLTEGMSVNENRAVLPTLAERLLIGAPDIALDAAARWGRYEEEIMAAMLGRRVRSNGRQITELDKYRVQSHYLSQGCFVNEEELHSALRRMTVVPVFVHGTHDWICPPGNVVRLLEVLPKAEVRWVLRGTHTTEDPLIRDALRLAVKDCERT</sequence>
<comment type="similarity">
    <text evidence="3">Belongs to the peptidase S33 family.</text>
</comment>
<evidence type="ECO:0000256" key="10">
    <source>
        <dbReference type="ARBA" id="ARBA00029605"/>
    </source>
</evidence>
<keyword evidence="6 12" id="KW-0031">Aminopeptidase</keyword>
<dbReference type="Pfam" id="PF00561">
    <property type="entry name" value="Abhydrolase_1"/>
    <property type="match status" value="1"/>
</dbReference>
<accession>A0A2N4UFW6</accession>
<protein>
    <recommendedName>
        <fullName evidence="5">Proline iminopeptidase</fullName>
        <ecNumber evidence="4">3.4.11.5</ecNumber>
    </recommendedName>
    <alternativeName>
        <fullName evidence="10">Prolyl aminopeptidase</fullName>
    </alternativeName>
</protein>
<feature type="domain" description="AB hydrolase-1" evidence="11">
    <location>
        <begin position="140"/>
        <end position="384"/>
    </location>
</feature>
<dbReference type="Gene3D" id="3.40.50.1820">
    <property type="entry name" value="alpha/beta hydrolase"/>
    <property type="match status" value="1"/>
</dbReference>
<evidence type="ECO:0000256" key="5">
    <source>
        <dbReference type="ARBA" id="ARBA00021843"/>
    </source>
</evidence>
<reference evidence="12 13" key="1">
    <citation type="submission" date="2017-10" db="EMBL/GenBank/DDBJ databases">
        <title>Two draft genome sequences of Pusillimonas sp. strains isolated from a nitrate- and radionuclide-contaminated groundwater in Russia.</title>
        <authorList>
            <person name="Grouzdev D.S."/>
            <person name="Tourova T.P."/>
            <person name="Goeva M.A."/>
            <person name="Babich T.L."/>
            <person name="Sokolova D.S."/>
            <person name="Abdullin R."/>
            <person name="Poltaraus A.B."/>
            <person name="Toshchakov S.V."/>
            <person name="Nazina T.N."/>
        </authorList>
    </citation>
    <scope>NUCLEOTIDE SEQUENCE [LARGE SCALE GENOMIC DNA]</scope>
    <source>
        <strain evidence="12 13">JR1/69-2-13</strain>
    </source>
</reference>
<dbReference type="GO" id="GO:0006508">
    <property type="term" value="P:proteolysis"/>
    <property type="evidence" value="ECO:0007669"/>
    <property type="project" value="UniProtKB-KW"/>
</dbReference>
<dbReference type="InterPro" id="IPR002410">
    <property type="entry name" value="Peptidase_S33"/>
</dbReference>
<keyword evidence="7" id="KW-0963">Cytoplasm</keyword>